<dbReference type="EMBL" id="BGPR01000748">
    <property type="protein sequence ID" value="GBM33992.1"/>
    <property type="molecule type" value="Genomic_DNA"/>
</dbReference>
<keyword evidence="3" id="KW-1185">Reference proteome</keyword>
<name>A0A4Y2EXL4_ARAVE</name>
<dbReference type="Proteomes" id="UP000499080">
    <property type="component" value="Unassembled WGS sequence"/>
</dbReference>
<feature type="region of interest" description="Disordered" evidence="1">
    <location>
        <begin position="93"/>
        <end position="112"/>
    </location>
</feature>
<evidence type="ECO:0000256" key="1">
    <source>
        <dbReference type="SAM" id="MobiDB-lite"/>
    </source>
</evidence>
<protein>
    <submittedName>
        <fullName evidence="2">Uncharacterized protein</fullName>
    </submittedName>
</protein>
<gene>
    <name evidence="2" type="ORF">AVEN_166425_1</name>
</gene>
<feature type="compositionally biased region" description="Polar residues" evidence="1">
    <location>
        <begin position="68"/>
        <end position="84"/>
    </location>
</feature>
<dbReference type="AlphaFoldDB" id="A0A4Y2EXL4"/>
<feature type="region of interest" description="Disordered" evidence="1">
    <location>
        <begin position="58"/>
        <end position="84"/>
    </location>
</feature>
<reference evidence="2 3" key="1">
    <citation type="journal article" date="2019" name="Sci. Rep.">
        <title>Orb-weaving spider Araneus ventricosus genome elucidates the spidroin gene catalogue.</title>
        <authorList>
            <person name="Kono N."/>
            <person name="Nakamura H."/>
            <person name="Ohtoshi R."/>
            <person name="Moran D.A.P."/>
            <person name="Shinohara A."/>
            <person name="Yoshida Y."/>
            <person name="Fujiwara M."/>
            <person name="Mori M."/>
            <person name="Tomita M."/>
            <person name="Arakawa K."/>
        </authorList>
    </citation>
    <scope>NUCLEOTIDE SEQUENCE [LARGE SCALE GENOMIC DNA]</scope>
</reference>
<evidence type="ECO:0000313" key="3">
    <source>
        <dbReference type="Proteomes" id="UP000499080"/>
    </source>
</evidence>
<evidence type="ECO:0000313" key="2">
    <source>
        <dbReference type="EMBL" id="GBM33992.1"/>
    </source>
</evidence>
<accession>A0A4Y2EXL4</accession>
<sequence length="112" mass="12077">MIFQPLSPYMFLGGRDSYRNHPGIARSRPVYLSDSSCNSSSAEAGVLIGHGLIPPVGSTHYHRKRTSPSHYCTHQGSETPLTSLAASHPCTPVTPSGIGRKGPRFHSHRVGL</sequence>
<proteinExistence type="predicted"/>
<organism evidence="2 3">
    <name type="scientific">Araneus ventricosus</name>
    <name type="common">Orbweaver spider</name>
    <name type="synonym">Epeira ventricosa</name>
    <dbReference type="NCBI Taxonomy" id="182803"/>
    <lineage>
        <taxon>Eukaryota</taxon>
        <taxon>Metazoa</taxon>
        <taxon>Ecdysozoa</taxon>
        <taxon>Arthropoda</taxon>
        <taxon>Chelicerata</taxon>
        <taxon>Arachnida</taxon>
        <taxon>Araneae</taxon>
        <taxon>Araneomorphae</taxon>
        <taxon>Entelegynae</taxon>
        <taxon>Araneoidea</taxon>
        <taxon>Araneidae</taxon>
        <taxon>Araneus</taxon>
    </lineage>
</organism>
<comment type="caution">
    <text evidence="2">The sequence shown here is derived from an EMBL/GenBank/DDBJ whole genome shotgun (WGS) entry which is preliminary data.</text>
</comment>
<feature type="compositionally biased region" description="Basic residues" evidence="1">
    <location>
        <begin position="101"/>
        <end position="112"/>
    </location>
</feature>